<dbReference type="EMBL" id="BKBA01000002">
    <property type="protein sequence ID" value="GEQ12176.1"/>
    <property type="molecule type" value="Genomic_DNA"/>
</dbReference>
<dbReference type="AlphaFoldDB" id="A0A512SW46"/>
<dbReference type="Gene3D" id="2.120.10.30">
    <property type="entry name" value="TolB, C-terminal domain"/>
    <property type="match status" value="1"/>
</dbReference>
<dbReference type="InterPro" id="IPR012938">
    <property type="entry name" value="Glc/Sorbosone_DH"/>
</dbReference>
<dbReference type="PANTHER" id="PTHR19328">
    <property type="entry name" value="HEDGEHOG-INTERACTING PROTEIN"/>
    <property type="match status" value="1"/>
</dbReference>
<evidence type="ECO:0000313" key="3">
    <source>
        <dbReference type="Proteomes" id="UP000321793"/>
    </source>
</evidence>
<proteinExistence type="predicted"/>
<dbReference type="InterPro" id="IPR011042">
    <property type="entry name" value="6-blade_b-propeller_TolB-like"/>
</dbReference>
<dbReference type="PANTHER" id="PTHR19328:SF13">
    <property type="entry name" value="HIPL1 PROTEIN"/>
    <property type="match status" value="1"/>
</dbReference>
<dbReference type="InterPro" id="IPR011041">
    <property type="entry name" value="Quinoprot_gluc/sorb_DH_b-prop"/>
</dbReference>
<accession>A0A512SW46</accession>
<reference evidence="2 3" key="1">
    <citation type="submission" date="2019-07" db="EMBL/GenBank/DDBJ databases">
        <title>Whole genome shotgun sequence of Knoellia locipacati NBRC 109775.</title>
        <authorList>
            <person name="Hosoyama A."/>
            <person name="Uohara A."/>
            <person name="Ohji S."/>
            <person name="Ichikawa N."/>
        </authorList>
    </citation>
    <scope>NUCLEOTIDE SEQUENCE [LARGE SCALE GENOMIC DNA]</scope>
    <source>
        <strain evidence="2 3">NBRC 109775</strain>
    </source>
</reference>
<name>A0A512SW46_9MICO</name>
<feature type="domain" description="Glucose/Sorbosone dehydrogenase" evidence="1">
    <location>
        <begin position="13"/>
        <end position="304"/>
    </location>
</feature>
<dbReference type="RefSeq" id="WP_246135989.1">
    <property type="nucleotide sequence ID" value="NZ_BAABDN010000001.1"/>
</dbReference>
<dbReference type="SUPFAM" id="SSF50952">
    <property type="entry name" value="Soluble quinoprotein glucose dehydrogenase"/>
    <property type="match status" value="1"/>
</dbReference>
<dbReference type="Pfam" id="PF07995">
    <property type="entry name" value="GSDH"/>
    <property type="match status" value="1"/>
</dbReference>
<comment type="caution">
    <text evidence="2">The sequence shown here is derived from an EMBL/GenBank/DDBJ whole genome shotgun (WGS) entry which is preliminary data.</text>
</comment>
<evidence type="ECO:0000259" key="1">
    <source>
        <dbReference type="Pfam" id="PF07995"/>
    </source>
</evidence>
<keyword evidence="3" id="KW-1185">Reference proteome</keyword>
<protein>
    <submittedName>
        <fullName evidence="2">Oxidoreductase</fullName>
    </submittedName>
</protein>
<organism evidence="2 3">
    <name type="scientific">Knoellia locipacati</name>
    <dbReference type="NCBI Taxonomy" id="882824"/>
    <lineage>
        <taxon>Bacteria</taxon>
        <taxon>Bacillati</taxon>
        <taxon>Actinomycetota</taxon>
        <taxon>Actinomycetes</taxon>
        <taxon>Micrococcales</taxon>
        <taxon>Intrasporangiaceae</taxon>
        <taxon>Knoellia</taxon>
    </lineage>
</organism>
<evidence type="ECO:0000313" key="2">
    <source>
        <dbReference type="EMBL" id="GEQ12176.1"/>
    </source>
</evidence>
<sequence length="323" mass="33820">MPAGAPSDVITGLEVPWSIAFLPEGDALVTLRDRGEVLRISPTGTRTSLGRVPGVDSGGEGGLLGVAVSPTFATDATVHLYLTAADDNRIVRTTLGAGGFGPMTPVLTGIPKAGNHNGGRIAWGPDGFLYVGTGDAARTERSQDPRSLGGKILRISGDGKAAPGNPTEGSRVWSLGHRNVQGLAWGADGTMYASEFGQNTWDELNVITPGSNYGWPEVEGIERRDGFVAPIAQWSTDDASPSGIAVGADGAVYMAALRGASLWKIPVAGGQRTGSPVRLLENRYGRMRDVVRAPDGTLWVLSNNTFRGQPRPGDDRVVRVPIG</sequence>
<dbReference type="Proteomes" id="UP000321793">
    <property type="component" value="Unassembled WGS sequence"/>
</dbReference>
<gene>
    <name evidence="2" type="ORF">KLO01_02230</name>
</gene>